<evidence type="ECO:0000313" key="3">
    <source>
        <dbReference type="EMBL" id="KAF2183878.1"/>
    </source>
</evidence>
<organism evidence="3 4">
    <name type="scientific">Zopfia rhizophila CBS 207.26</name>
    <dbReference type="NCBI Taxonomy" id="1314779"/>
    <lineage>
        <taxon>Eukaryota</taxon>
        <taxon>Fungi</taxon>
        <taxon>Dikarya</taxon>
        <taxon>Ascomycota</taxon>
        <taxon>Pezizomycotina</taxon>
        <taxon>Dothideomycetes</taxon>
        <taxon>Dothideomycetes incertae sedis</taxon>
        <taxon>Zopfiaceae</taxon>
        <taxon>Zopfia</taxon>
    </lineage>
</organism>
<evidence type="ECO:0000256" key="1">
    <source>
        <dbReference type="SAM" id="MobiDB-lite"/>
    </source>
</evidence>
<name>A0A6A6E087_9PEZI</name>
<dbReference type="AlphaFoldDB" id="A0A6A6E087"/>
<accession>A0A6A6E087</accession>
<dbReference type="Proteomes" id="UP000800200">
    <property type="component" value="Unassembled WGS sequence"/>
</dbReference>
<keyword evidence="4" id="KW-1185">Reference proteome</keyword>
<feature type="chain" id="PRO_5025621943" description="Lytic polysaccharide monooxygenase" evidence="2">
    <location>
        <begin position="22"/>
        <end position="220"/>
    </location>
</feature>
<protein>
    <recommendedName>
        <fullName evidence="5">Lytic polysaccharide monooxygenase</fullName>
    </recommendedName>
</protein>
<feature type="signal peptide" evidence="2">
    <location>
        <begin position="1"/>
        <end position="21"/>
    </location>
</feature>
<evidence type="ECO:0000256" key="2">
    <source>
        <dbReference type="SAM" id="SignalP"/>
    </source>
</evidence>
<proteinExistence type="predicted"/>
<evidence type="ECO:0000313" key="4">
    <source>
        <dbReference type="Proteomes" id="UP000800200"/>
    </source>
</evidence>
<evidence type="ECO:0008006" key="5">
    <source>
        <dbReference type="Google" id="ProtNLM"/>
    </source>
</evidence>
<dbReference type="EMBL" id="ML994640">
    <property type="protein sequence ID" value="KAF2183878.1"/>
    <property type="molecule type" value="Genomic_DNA"/>
</dbReference>
<keyword evidence="2" id="KW-0732">Signal</keyword>
<dbReference type="OrthoDB" id="3775566at2759"/>
<reference evidence="3" key="1">
    <citation type="journal article" date="2020" name="Stud. Mycol.">
        <title>101 Dothideomycetes genomes: a test case for predicting lifestyles and emergence of pathogens.</title>
        <authorList>
            <person name="Haridas S."/>
            <person name="Albert R."/>
            <person name="Binder M."/>
            <person name="Bloem J."/>
            <person name="Labutti K."/>
            <person name="Salamov A."/>
            <person name="Andreopoulos B."/>
            <person name="Baker S."/>
            <person name="Barry K."/>
            <person name="Bills G."/>
            <person name="Bluhm B."/>
            <person name="Cannon C."/>
            <person name="Castanera R."/>
            <person name="Culley D."/>
            <person name="Daum C."/>
            <person name="Ezra D."/>
            <person name="Gonzalez J."/>
            <person name="Henrissat B."/>
            <person name="Kuo A."/>
            <person name="Liang C."/>
            <person name="Lipzen A."/>
            <person name="Lutzoni F."/>
            <person name="Magnuson J."/>
            <person name="Mondo S."/>
            <person name="Nolan M."/>
            <person name="Ohm R."/>
            <person name="Pangilinan J."/>
            <person name="Park H.-J."/>
            <person name="Ramirez L."/>
            <person name="Alfaro M."/>
            <person name="Sun H."/>
            <person name="Tritt A."/>
            <person name="Yoshinaga Y."/>
            <person name="Zwiers L.-H."/>
            <person name="Turgeon B."/>
            <person name="Goodwin S."/>
            <person name="Spatafora J."/>
            <person name="Crous P."/>
            <person name="Grigoriev I."/>
        </authorList>
    </citation>
    <scope>NUCLEOTIDE SEQUENCE</scope>
    <source>
        <strain evidence="3">CBS 207.26</strain>
    </source>
</reference>
<gene>
    <name evidence="3" type="ORF">K469DRAFT_689629</name>
</gene>
<sequence>MARLKTFLPLVLSAFVVLAQAKITQDDFTGVGHILVLNSSNWKTAKPEQKVGCLDNDGRVIKEKSLDECGTFVRLNDYPYTLSSKEGNCTFSDERTVPNTDSYYGKRDHAWTCNATYSAIIYDELYTINGFNYPLLCWGDIACFYDAKKIPDDDEKVPLWQFRWGSQQMDITPGHVMLQLMWSKTGDYPKRTDSESIPGPRVQLKPNMQQPLLQGQKARS</sequence>
<feature type="region of interest" description="Disordered" evidence="1">
    <location>
        <begin position="189"/>
        <end position="220"/>
    </location>
</feature>